<keyword evidence="2 13" id="KW-0444">Lipid biosynthesis</keyword>
<comment type="function">
    <text evidence="13">Catalyzes the reduction of the glycolytic intermediate dihydroxyacetone phosphate (DHAP) to sn-glycerol 3-phosphate (G3P), the key precursor for phospholipid synthesis.</text>
</comment>
<evidence type="ECO:0000256" key="1">
    <source>
        <dbReference type="ARBA" id="ARBA00011009"/>
    </source>
</evidence>
<feature type="binding site" evidence="13">
    <location>
        <position position="11"/>
    </location>
    <ligand>
        <name>NADPH</name>
        <dbReference type="ChEBI" id="CHEBI:57783"/>
    </ligand>
</feature>
<dbReference type="InterPro" id="IPR011128">
    <property type="entry name" value="G3P_DH_NAD-dep_N"/>
</dbReference>
<dbReference type="GO" id="GO:0005829">
    <property type="term" value="C:cytosol"/>
    <property type="evidence" value="ECO:0007669"/>
    <property type="project" value="TreeGrafter"/>
</dbReference>
<dbReference type="Pfam" id="PF07479">
    <property type="entry name" value="NAD_Gly3P_dh_C"/>
    <property type="match status" value="1"/>
</dbReference>
<comment type="caution">
    <text evidence="20">The sequence shown here is derived from an EMBL/GenBank/DDBJ whole genome shotgun (WGS) entry which is preliminary data.</text>
</comment>
<comment type="subcellular location">
    <subcellularLocation>
        <location evidence="13">Cytoplasm</location>
    </subcellularLocation>
</comment>
<dbReference type="HAMAP" id="MF_00394">
    <property type="entry name" value="NAD_Glyc3P_dehydrog"/>
    <property type="match status" value="1"/>
</dbReference>
<evidence type="ECO:0000256" key="11">
    <source>
        <dbReference type="ARBA" id="ARBA00069372"/>
    </source>
</evidence>
<evidence type="ECO:0000256" key="2">
    <source>
        <dbReference type="ARBA" id="ARBA00022516"/>
    </source>
</evidence>
<feature type="domain" description="Glycerol-3-phosphate dehydrogenase NAD-dependent C-terminal" evidence="19">
    <location>
        <begin position="179"/>
        <end position="319"/>
    </location>
</feature>
<comment type="catalytic activity">
    <reaction evidence="9">
        <text>sn-glycerol 3-phosphate + NADP(+) = dihydroxyacetone phosphate + NADPH + H(+)</text>
        <dbReference type="Rhea" id="RHEA:11096"/>
        <dbReference type="ChEBI" id="CHEBI:15378"/>
        <dbReference type="ChEBI" id="CHEBI:57597"/>
        <dbReference type="ChEBI" id="CHEBI:57642"/>
        <dbReference type="ChEBI" id="CHEBI:57783"/>
        <dbReference type="ChEBI" id="CHEBI:58349"/>
        <dbReference type="EC" id="1.1.1.94"/>
    </reaction>
    <physiologicalReaction direction="right-to-left" evidence="9">
        <dbReference type="Rhea" id="RHEA:11098"/>
    </physiologicalReaction>
</comment>
<dbReference type="Gene3D" id="1.10.1040.10">
    <property type="entry name" value="N-(1-d-carboxylethyl)-l-norvaline Dehydrogenase, domain 2"/>
    <property type="match status" value="1"/>
</dbReference>
<dbReference type="GO" id="GO:0046167">
    <property type="term" value="P:glycerol-3-phosphate biosynthetic process"/>
    <property type="evidence" value="ECO:0007669"/>
    <property type="project" value="UniProtKB-UniRule"/>
</dbReference>
<evidence type="ECO:0000256" key="13">
    <source>
        <dbReference type="HAMAP-Rule" id="MF_00394"/>
    </source>
</evidence>
<feature type="binding site" evidence="13">
    <location>
        <position position="190"/>
    </location>
    <ligand>
        <name>sn-glycerol 3-phosphate</name>
        <dbReference type="ChEBI" id="CHEBI:57597"/>
    </ligand>
</feature>
<dbReference type="PANTHER" id="PTHR11728:SF1">
    <property type="entry name" value="GLYCEROL-3-PHOSPHATE DEHYDROGENASE [NAD(+)] 2, CHLOROPLASTIC"/>
    <property type="match status" value="1"/>
</dbReference>
<dbReference type="Pfam" id="PF01210">
    <property type="entry name" value="NAD_Gly3P_dh_N"/>
    <property type="match status" value="1"/>
</dbReference>
<dbReference type="GO" id="GO:0046168">
    <property type="term" value="P:glycerol-3-phosphate catabolic process"/>
    <property type="evidence" value="ECO:0007669"/>
    <property type="project" value="InterPro"/>
</dbReference>
<proteinExistence type="inferred from homology"/>
<evidence type="ECO:0000256" key="7">
    <source>
        <dbReference type="ARBA" id="ARBA00023209"/>
    </source>
</evidence>
<evidence type="ECO:0000256" key="12">
    <source>
        <dbReference type="ARBA" id="ARBA00080511"/>
    </source>
</evidence>
<dbReference type="RefSeq" id="WP_008860095.1">
    <property type="nucleotide sequence ID" value="NZ_JH591188.1"/>
</dbReference>
<reference evidence="20 21" key="1">
    <citation type="submission" date="2011-11" db="EMBL/GenBank/DDBJ databases">
        <title>The Genome Sequence of Dialister succinatiphilus YIT 11850.</title>
        <authorList>
            <consortium name="The Broad Institute Genome Sequencing Platform"/>
            <person name="Earl A."/>
            <person name="Ward D."/>
            <person name="Feldgarden M."/>
            <person name="Gevers D."/>
            <person name="Morotomi M."/>
            <person name="Young S.K."/>
            <person name="Zeng Q."/>
            <person name="Gargeya S."/>
            <person name="Fitzgerald M."/>
            <person name="Haas B."/>
            <person name="Abouelleil A."/>
            <person name="Alvarado L."/>
            <person name="Arachchi H.M."/>
            <person name="Berlin A."/>
            <person name="Brown A."/>
            <person name="Chapman S.B."/>
            <person name="Dunbar C."/>
            <person name="Gearin G."/>
            <person name="Goldberg J."/>
            <person name="Griggs A."/>
            <person name="Gujja S."/>
            <person name="Heiman D."/>
            <person name="Howarth C."/>
            <person name="Lui A."/>
            <person name="MacDonald P.J.P."/>
            <person name="Montmayeur A."/>
            <person name="Murphy C."/>
            <person name="Neiman D."/>
            <person name="Pearson M."/>
            <person name="Priest M."/>
            <person name="Roberts A."/>
            <person name="Saif S."/>
            <person name="Shea T."/>
            <person name="Sisk P."/>
            <person name="Stolte C."/>
            <person name="Sykes S."/>
            <person name="Wortman J."/>
            <person name="Nusbaum C."/>
            <person name="Birren B."/>
        </authorList>
    </citation>
    <scope>NUCLEOTIDE SEQUENCE [LARGE SCALE GENOMIC DNA]</scope>
    <source>
        <strain evidence="20 21">YIT 11850</strain>
    </source>
</reference>
<dbReference type="STRING" id="742743.HMPREF9453_01601"/>
<dbReference type="eggNOG" id="COG0240">
    <property type="taxonomic scope" value="Bacteria"/>
</dbReference>
<dbReference type="InterPro" id="IPR013328">
    <property type="entry name" value="6PGD_dom2"/>
</dbReference>
<feature type="binding site" evidence="13">
    <location>
        <position position="254"/>
    </location>
    <ligand>
        <name>sn-glycerol 3-phosphate</name>
        <dbReference type="ChEBI" id="CHEBI:57597"/>
    </ligand>
</feature>
<dbReference type="Proteomes" id="UP000003277">
    <property type="component" value="Unassembled WGS sequence"/>
</dbReference>
<keyword evidence="5 13" id="KW-0520">NAD</keyword>
<feature type="binding site" evidence="13">
    <location>
        <position position="31"/>
    </location>
    <ligand>
        <name>NADPH</name>
        <dbReference type="ChEBI" id="CHEBI:57783"/>
    </ligand>
</feature>
<evidence type="ECO:0000256" key="5">
    <source>
        <dbReference type="ARBA" id="ARBA00023027"/>
    </source>
</evidence>
<dbReference type="InterPro" id="IPR036291">
    <property type="entry name" value="NAD(P)-bd_dom_sf"/>
</dbReference>
<keyword evidence="8 13" id="KW-1208">Phospholipid metabolism</keyword>
<dbReference type="Gene3D" id="3.40.50.720">
    <property type="entry name" value="NAD(P)-binding Rossmann-like Domain"/>
    <property type="match status" value="1"/>
</dbReference>
<dbReference type="UniPathway" id="UPA00940"/>
<dbReference type="GO" id="GO:0141152">
    <property type="term" value="F:glycerol-3-phosphate dehydrogenase (NAD+) activity"/>
    <property type="evidence" value="ECO:0007669"/>
    <property type="project" value="RHEA"/>
</dbReference>
<dbReference type="NCBIfam" id="NF000942">
    <property type="entry name" value="PRK00094.1-4"/>
    <property type="match status" value="1"/>
</dbReference>
<dbReference type="SUPFAM" id="SSF51735">
    <property type="entry name" value="NAD(P)-binding Rossmann-fold domains"/>
    <property type="match status" value="1"/>
</dbReference>
<dbReference type="EMBL" id="ADLT01000052">
    <property type="protein sequence ID" value="EHO62476.1"/>
    <property type="molecule type" value="Genomic_DNA"/>
</dbReference>
<keyword evidence="21" id="KW-1185">Reference proteome</keyword>
<dbReference type="EC" id="1.1.1.94" evidence="10 13"/>
<dbReference type="PANTHER" id="PTHR11728">
    <property type="entry name" value="GLYCEROL-3-PHOSPHATE DEHYDROGENASE"/>
    <property type="match status" value="1"/>
</dbReference>
<evidence type="ECO:0000256" key="16">
    <source>
        <dbReference type="PIRSR" id="PIRSR000114-3"/>
    </source>
</evidence>
<evidence type="ECO:0000259" key="18">
    <source>
        <dbReference type="Pfam" id="PF01210"/>
    </source>
</evidence>
<dbReference type="GO" id="GO:0006650">
    <property type="term" value="P:glycerophospholipid metabolic process"/>
    <property type="evidence" value="ECO:0007669"/>
    <property type="project" value="UniProtKB-UniRule"/>
</dbReference>
<feature type="binding site" evidence="13">
    <location>
        <position position="253"/>
    </location>
    <ligand>
        <name>sn-glycerol 3-phosphate</name>
        <dbReference type="ChEBI" id="CHEBI:57597"/>
    </ligand>
</feature>
<evidence type="ECO:0000256" key="6">
    <source>
        <dbReference type="ARBA" id="ARBA00023098"/>
    </source>
</evidence>
<keyword evidence="4 13" id="KW-0560">Oxidoreductase</keyword>
<dbReference type="FunFam" id="1.10.1040.10:FF:000001">
    <property type="entry name" value="Glycerol-3-phosphate dehydrogenase [NAD(P)+]"/>
    <property type="match status" value="1"/>
</dbReference>
<dbReference type="PATRIC" id="fig|742743.3.peg.1633"/>
<evidence type="ECO:0000256" key="15">
    <source>
        <dbReference type="PIRSR" id="PIRSR000114-2"/>
    </source>
</evidence>
<keyword evidence="7 13" id="KW-0594">Phospholipid biosynthesis</keyword>
<keyword evidence="6 13" id="KW-0443">Lipid metabolism</keyword>
<feature type="domain" description="Glycerol-3-phosphate dehydrogenase NAD-dependent N-terminal" evidence="18">
    <location>
        <begin position="2"/>
        <end position="157"/>
    </location>
</feature>
<dbReference type="InterPro" id="IPR008927">
    <property type="entry name" value="6-PGluconate_DH-like_C_sf"/>
</dbReference>
<evidence type="ECO:0000256" key="4">
    <source>
        <dbReference type="ARBA" id="ARBA00023002"/>
    </source>
</evidence>
<evidence type="ECO:0000313" key="20">
    <source>
        <dbReference type="EMBL" id="EHO62476.1"/>
    </source>
</evidence>
<comment type="pathway">
    <text evidence="13">Membrane lipid metabolism; glycerophospholipid metabolism.</text>
</comment>
<feature type="binding site" evidence="15">
    <location>
        <position position="105"/>
    </location>
    <ligand>
        <name>substrate</name>
    </ligand>
</feature>
<feature type="binding site" evidence="15">
    <location>
        <begin position="254"/>
        <end position="255"/>
    </location>
    <ligand>
        <name>substrate</name>
    </ligand>
</feature>
<dbReference type="PIRSF" id="PIRSF000114">
    <property type="entry name" value="Glycerol-3-P_dh"/>
    <property type="match status" value="1"/>
</dbReference>
<evidence type="ECO:0000256" key="10">
    <source>
        <dbReference type="ARBA" id="ARBA00066687"/>
    </source>
</evidence>
<dbReference type="SUPFAM" id="SSF48179">
    <property type="entry name" value="6-phosphogluconate dehydrogenase C-terminal domain-like"/>
    <property type="match status" value="1"/>
</dbReference>
<feature type="active site" description="Proton acceptor" evidence="13 14">
    <location>
        <position position="190"/>
    </location>
</feature>
<dbReference type="GO" id="GO:0051287">
    <property type="term" value="F:NAD binding"/>
    <property type="evidence" value="ECO:0007669"/>
    <property type="project" value="InterPro"/>
</dbReference>
<dbReference type="AlphaFoldDB" id="H1D1W3"/>
<organism evidence="20 21">
    <name type="scientific">Dialister succinatiphilus YIT 11850</name>
    <dbReference type="NCBI Taxonomy" id="742743"/>
    <lineage>
        <taxon>Bacteria</taxon>
        <taxon>Bacillati</taxon>
        <taxon>Bacillota</taxon>
        <taxon>Negativicutes</taxon>
        <taxon>Veillonellales</taxon>
        <taxon>Veillonellaceae</taxon>
        <taxon>Dialister</taxon>
    </lineage>
</organism>
<evidence type="ECO:0000259" key="19">
    <source>
        <dbReference type="Pfam" id="PF07479"/>
    </source>
</evidence>
<feature type="binding site" evidence="13">
    <location>
        <position position="243"/>
    </location>
    <ligand>
        <name>sn-glycerol 3-phosphate</name>
        <dbReference type="ChEBI" id="CHEBI:57597"/>
    </ligand>
</feature>
<dbReference type="GO" id="GO:0141153">
    <property type="term" value="F:glycerol-3-phosphate dehydrogenase (NADP+) activity"/>
    <property type="evidence" value="ECO:0007669"/>
    <property type="project" value="RHEA"/>
</dbReference>
<dbReference type="PRINTS" id="PR00077">
    <property type="entry name" value="GPDHDRGNASE"/>
</dbReference>
<feature type="binding site" evidence="13">
    <location>
        <position position="135"/>
    </location>
    <ligand>
        <name>sn-glycerol 3-phosphate</name>
        <dbReference type="ChEBI" id="CHEBI:57597"/>
    </ligand>
</feature>
<protein>
    <recommendedName>
        <fullName evidence="11 13">Glycerol-3-phosphate dehydrogenase [NAD(P)+]</fullName>
        <ecNumber evidence="10 13">1.1.1.94</ecNumber>
    </recommendedName>
    <alternativeName>
        <fullName evidence="13">NAD(P)(+)-dependent glycerol-3-phosphate dehydrogenase</fullName>
    </alternativeName>
    <alternativeName>
        <fullName evidence="12 13">NAD(P)H-dependent dihydroxyacetone-phosphate reductase</fullName>
    </alternativeName>
</protein>
<feature type="binding site" evidence="16">
    <location>
        <position position="254"/>
    </location>
    <ligand>
        <name>NAD(+)</name>
        <dbReference type="ChEBI" id="CHEBI:57540"/>
    </ligand>
</feature>
<evidence type="ECO:0000313" key="21">
    <source>
        <dbReference type="Proteomes" id="UP000003277"/>
    </source>
</evidence>
<dbReference type="FunFam" id="3.40.50.720:FF:000019">
    <property type="entry name" value="Glycerol-3-phosphate dehydrogenase [NAD(P)+]"/>
    <property type="match status" value="1"/>
</dbReference>
<dbReference type="OrthoDB" id="9812273at2"/>
<comment type="caution">
    <text evidence="13">Lacks conserved residue(s) required for the propagation of feature annotation.</text>
</comment>
<keyword evidence="13" id="KW-0547">Nucleotide-binding</keyword>
<sequence>MKIAMIGAGGWGTAMMIELAGRNNDLIMYCRNPDRAEEIRKTRENGEYLPGAHIPEKIRITSDLEEAVEGAGCVIICTPSHVVEEMAARLKPWLMKDAVVVCASKGLADNEGHRLSEGITKEVAGITDKIVALSGPNHAEEVGIGLPCATVAASAVPEAVQIVQDLYMSPVFRVYRSDDIRGVEYGGALKNIMALACGVLDGIGLGDNCRAALMTRGLVEMTRFGVHFGAQMTTFFGLSGMGDLVCTCTSIHSRNHRAGMMMAKGMTADEISKSTNMVVEGIRTARLVHEIALREHIDMPITEEVCHLIKGDHNAREALEILMTRAKKAESETY</sequence>
<feature type="binding site" evidence="13">
    <location>
        <position position="255"/>
    </location>
    <ligand>
        <name>sn-glycerol 3-phosphate</name>
        <dbReference type="ChEBI" id="CHEBI:57597"/>
    </ligand>
</feature>
<feature type="binding site" evidence="13">
    <location>
        <position position="278"/>
    </location>
    <ligand>
        <name>NADPH</name>
        <dbReference type="ChEBI" id="CHEBI:57783"/>
    </ligand>
</feature>
<comment type="catalytic activity">
    <reaction evidence="13">
        <text>sn-glycerol 3-phosphate + NAD(+) = dihydroxyacetone phosphate + NADH + H(+)</text>
        <dbReference type="Rhea" id="RHEA:11092"/>
        <dbReference type="ChEBI" id="CHEBI:15378"/>
        <dbReference type="ChEBI" id="CHEBI:57540"/>
        <dbReference type="ChEBI" id="CHEBI:57597"/>
        <dbReference type="ChEBI" id="CHEBI:57642"/>
        <dbReference type="ChEBI" id="CHEBI:57945"/>
        <dbReference type="EC" id="1.1.1.94"/>
    </reaction>
</comment>
<keyword evidence="3 13" id="KW-0521">NADP</keyword>
<gene>
    <name evidence="13" type="primary">gpsA</name>
    <name evidence="20" type="ORF">HMPREF9453_01601</name>
</gene>
<accession>H1D1W3</accession>
<dbReference type="GO" id="GO:0005975">
    <property type="term" value="P:carbohydrate metabolic process"/>
    <property type="evidence" value="ECO:0007669"/>
    <property type="project" value="InterPro"/>
</dbReference>
<dbReference type="HOGENOM" id="CLU_033449_0_2_9"/>
<evidence type="ECO:0000256" key="9">
    <source>
        <dbReference type="ARBA" id="ARBA00052716"/>
    </source>
</evidence>
<feature type="binding site" evidence="13">
    <location>
        <position position="280"/>
    </location>
    <ligand>
        <name>NADPH</name>
        <dbReference type="ChEBI" id="CHEBI:57783"/>
    </ligand>
</feature>
<feature type="binding site" evidence="13">
    <location>
        <position position="139"/>
    </location>
    <ligand>
        <name>NADPH</name>
        <dbReference type="ChEBI" id="CHEBI:57783"/>
    </ligand>
</feature>
<evidence type="ECO:0000256" key="14">
    <source>
        <dbReference type="PIRSR" id="PIRSR000114-1"/>
    </source>
</evidence>
<dbReference type="InterPro" id="IPR006168">
    <property type="entry name" value="G3P_DH_NAD-dep"/>
</dbReference>
<feature type="binding site" evidence="13">
    <location>
        <position position="105"/>
    </location>
    <ligand>
        <name>sn-glycerol 3-phosphate</name>
        <dbReference type="ChEBI" id="CHEBI:57597"/>
    </ligand>
</feature>
<dbReference type="NCBIfam" id="NF000940">
    <property type="entry name" value="PRK00094.1-2"/>
    <property type="match status" value="1"/>
</dbReference>
<feature type="binding site" evidence="13">
    <location>
        <position position="48"/>
    </location>
    <ligand>
        <name>NADPH</name>
        <dbReference type="ChEBI" id="CHEBI:57783"/>
    </ligand>
</feature>
<feature type="binding site" evidence="13">
    <location>
        <position position="254"/>
    </location>
    <ligand>
        <name>NADPH</name>
        <dbReference type="ChEBI" id="CHEBI:57783"/>
    </ligand>
</feature>
<keyword evidence="13" id="KW-0963">Cytoplasm</keyword>
<comment type="similarity">
    <text evidence="1 13 17">Belongs to the NAD-dependent glycerol-3-phosphate dehydrogenase family.</text>
</comment>
<feature type="binding site" evidence="13">
    <location>
        <position position="105"/>
    </location>
    <ligand>
        <name>NADPH</name>
        <dbReference type="ChEBI" id="CHEBI:57783"/>
    </ligand>
</feature>
<evidence type="ECO:0000256" key="17">
    <source>
        <dbReference type="RuleBase" id="RU000437"/>
    </source>
</evidence>
<dbReference type="InterPro" id="IPR006109">
    <property type="entry name" value="G3P_DH_NAD-dep_C"/>
</dbReference>
<feature type="binding site" evidence="16">
    <location>
        <begin position="7"/>
        <end position="12"/>
    </location>
    <ligand>
        <name>NAD(+)</name>
        <dbReference type="ChEBI" id="CHEBI:57540"/>
    </ligand>
</feature>
<name>H1D1W3_9FIRM</name>
<evidence type="ECO:0000256" key="8">
    <source>
        <dbReference type="ARBA" id="ARBA00023264"/>
    </source>
</evidence>
<feature type="binding site" evidence="16">
    <location>
        <position position="139"/>
    </location>
    <ligand>
        <name>NAD(+)</name>
        <dbReference type="ChEBI" id="CHEBI:57540"/>
    </ligand>
</feature>
<dbReference type="PROSITE" id="PS00957">
    <property type="entry name" value="NAD_G3PDH"/>
    <property type="match status" value="1"/>
</dbReference>
<evidence type="ECO:0000256" key="3">
    <source>
        <dbReference type="ARBA" id="ARBA00022857"/>
    </source>
</evidence>
<dbReference type="GO" id="GO:0008654">
    <property type="term" value="P:phospholipid biosynthetic process"/>
    <property type="evidence" value="ECO:0007669"/>
    <property type="project" value="UniProtKB-KW"/>
</dbReference>